<evidence type="ECO:0000256" key="1">
    <source>
        <dbReference type="SAM" id="Phobius"/>
    </source>
</evidence>
<dbReference type="STRING" id="1302687.SAMN05444267_102154"/>
<proteinExistence type="predicted"/>
<dbReference type="EMBL" id="FRAV01000021">
    <property type="protein sequence ID" value="SHL62572.1"/>
    <property type="molecule type" value="Genomic_DNA"/>
</dbReference>
<organism evidence="2 3">
    <name type="scientific">Chryseobacterium polytrichastri</name>
    <dbReference type="NCBI Taxonomy" id="1302687"/>
    <lineage>
        <taxon>Bacteria</taxon>
        <taxon>Pseudomonadati</taxon>
        <taxon>Bacteroidota</taxon>
        <taxon>Flavobacteriia</taxon>
        <taxon>Flavobacteriales</taxon>
        <taxon>Weeksellaceae</taxon>
        <taxon>Chryseobacterium group</taxon>
        <taxon>Chryseobacterium</taxon>
    </lineage>
</organism>
<dbReference type="AlphaFoldDB" id="A0A1M7C5J9"/>
<gene>
    <name evidence="2" type="ORF">SAMN05444267_102154</name>
</gene>
<protein>
    <submittedName>
        <fullName evidence="2">Uncharacterized protein</fullName>
    </submittedName>
</protein>
<keyword evidence="1" id="KW-0472">Membrane</keyword>
<keyword evidence="1" id="KW-0812">Transmembrane</keyword>
<sequence>MKKTIFFTSIVIALYLLYIIADIVIFQWNSLNSYGNGFLVGKVILLIVLGFVTYKNFPYKNKAV</sequence>
<feature type="transmembrane region" description="Helical" evidence="1">
    <location>
        <begin position="5"/>
        <end position="28"/>
    </location>
</feature>
<feature type="transmembrane region" description="Helical" evidence="1">
    <location>
        <begin position="34"/>
        <end position="54"/>
    </location>
</feature>
<keyword evidence="1" id="KW-1133">Transmembrane helix</keyword>
<accession>A0A1M7C5J9</accession>
<evidence type="ECO:0000313" key="3">
    <source>
        <dbReference type="Proteomes" id="UP000184364"/>
    </source>
</evidence>
<reference evidence="3" key="1">
    <citation type="submission" date="2016-11" db="EMBL/GenBank/DDBJ databases">
        <authorList>
            <person name="Varghese N."/>
            <person name="Submissions S."/>
        </authorList>
    </citation>
    <scope>NUCLEOTIDE SEQUENCE [LARGE SCALE GENOMIC DNA]</scope>
    <source>
        <strain evidence="3">DSM 26899</strain>
    </source>
</reference>
<keyword evidence="3" id="KW-1185">Reference proteome</keyword>
<dbReference type="Proteomes" id="UP000184364">
    <property type="component" value="Unassembled WGS sequence"/>
</dbReference>
<evidence type="ECO:0000313" key="2">
    <source>
        <dbReference type="EMBL" id="SHL62572.1"/>
    </source>
</evidence>
<name>A0A1M7C5J9_9FLAO</name>